<dbReference type="EMBL" id="RBZU01000002">
    <property type="protein sequence ID" value="RKP57815.1"/>
    <property type="molecule type" value="Genomic_DNA"/>
</dbReference>
<organism evidence="4 5">
    <name type="scientific">Pararobbsia silviterrae</name>
    <dbReference type="NCBI Taxonomy" id="1792498"/>
    <lineage>
        <taxon>Bacteria</taxon>
        <taxon>Pseudomonadati</taxon>
        <taxon>Pseudomonadota</taxon>
        <taxon>Betaproteobacteria</taxon>
        <taxon>Burkholderiales</taxon>
        <taxon>Burkholderiaceae</taxon>
        <taxon>Pararobbsia</taxon>
    </lineage>
</organism>
<sequence>MHEEDYTEHDGIALSERIRNGDVTAAELLECAIGLAERLNPQLNAICYPEFDATREVAAAWASKGVFHGIPFLLKDSGLASSRFESKLGSSLFDSTRYAANATLVSRFEAAGLIPFARTTVPELCMAPTTEALRNGGPTRNPYDASRSAGGSSGGAAASVATGIVPIAHGSDGAGSIRIPASCCGVFGLKPSRGRVPMGPYRGEGWGGLAVDGVITRTVRDTARALDSVSGFEPGAPYTAPALERPLMAAVGRAFDKPLRICVWKAPLNAIPLAPECAAAVDRTARLLSELGHHVEYQPAPADLEYDAFVADHIRVLSANIVLSVDARLKALGRTLANDDLEPAIRDGYAFGKTVSASQYAAAVARFHWIGRKLDAPFDTWDIVLTPTLNQLPATLGALAMTGTFQSFREKVAAYSTYLAIVNASGQPAASVPTYWTQDGLPVGTQIIARYGREDLLIQLASQLEATGTWQPSKRRPILNIRQDDKTRA</sequence>
<reference evidence="4 5" key="1">
    <citation type="submission" date="2018-10" db="EMBL/GenBank/DDBJ databases">
        <title>Robbsia sp. DHC34, isolated from soil.</title>
        <authorList>
            <person name="Gao Z.-H."/>
            <person name="Qiu L.-H."/>
        </authorList>
    </citation>
    <scope>NUCLEOTIDE SEQUENCE [LARGE SCALE GENOMIC DNA]</scope>
    <source>
        <strain evidence="4 5">DHC34</strain>
    </source>
</reference>
<dbReference type="RefSeq" id="WP_121085160.1">
    <property type="nucleotide sequence ID" value="NZ_RBZU01000002.1"/>
</dbReference>
<accession>A0A494YAZ1</accession>
<dbReference type="GO" id="GO:0003824">
    <property type="term" value="F:catalytic activity"/>
    <property type="evidence" value="ECO:0007669"/>
    <property type="project" value="InterPro"/>
</dbReference>
<dbReference type="InterPro" id="IPR023631">
    <property type="entry name" value="Amidase_dom"/>
</dbReference>
<feature type="domain" description="Amidase" evidence="3">
    <location>
        <begin position="27"/>
        <end position="457"/>
    </location>
</feature>
<dbReference type="Pfam" id="PF01425">
    <property type="entry name" value="Amidase"/>
    <property type="match status" value="1"/>
</dbReference>
<keyword evidence="5" id="KW-1185">Reference proteome</keyword>
<dbReference type="OrthoDB" id="9811471at2"/>
<dbReference type="InterPro" id="IPR000120">
    <property type="entry name" value="Amidase"/>
</dbReference>
<dbReference type="Proteomes" id="UP000270342">
    <property type="component" value="Unassembled WGS sequence"/>
</dbReference>
<evidence type="ECO:0000256" key="1">
    <source>
        <dbReference type="ARBA" id="ARBA00009199"/>
    </source>
</evidence>
<evidence type="ECO:0000313" key="5">
    <source>
        <dbReference type="Proteomes" id="UP000270342"/>
    </source>
</evidence>
<dbReference type="Gene3D" id="3.90.1300.10">
    <property type="entry name" value="Amidase signature (AS) domain"/>
    <property type="match status" value="1"/>
</dbReference>
<dbReference type="SUPFAM" id="SSF75304">
    <property type="entry name" value="Amidase signature (AS) enzymes"/>
    <property type="match status" value="1"/>
</dbReference>
<comment type="similarity">
    <text evidence="1">Belongs to the amidase family.</text>
</comment>
<dbReference type="InterPro" id="IPR036928">
    <property type="entry name" value="AS_sf"/>
</dbReference>
<dbReference type="AlphaFoldDB" id="A0A494YAZ1"/>
<evidence type="ECO:0000256" key="2">
    <source>
        <dbReference type="SAM" id="MobiDB-lite"/>
    </source>
</evidence>
<comment type="caution">
    <text evidence="4">The sequence shown here is derived from an EMBL/GenBank/DDBJ whole genome shotgun (WGS) entry which is preliminary data.</text>
</comment>
<name>A0A494YAZ1_9BURK</name>
<feature type="region of interest" description="Disordered" evidence="2">
    <location>
        <begin position="131"/>
        <end position="150"/>
    </location>
</feature>
<evidence type="ECO:0000313" key="4">
    <source>
        <dbReference type="EMBL" id="RKP57815.1"/>
    </source>
</evidence>
<evidence type="ECO:0000259" key="3">
    <source>
        <dbReference type="Pfam" id="PF01425"/>
    </source>
</evidence>
<dbReference type="PROSITE" id="PS00571">
    <property type="entry name" value="AMIDASES"/>
    <property type="match status" value="1"/>
</dbReference>
<dbReference type="PANTHER" id="PTHR11895">
    <property type="entry name" value="TRANSAMIDASE"/>
    <property type="match status" value="1"/>
</dbReference>
<proteinExistence type="inferred from homology"/>
<protein>
    <submittedName>
        <fullName evidence="4">Amidase</fullName>
    </submittedName>
</protein>
<dbReference type="PANTHER" id="PTHR11895:SF7">
    <property type="entry name" value="GLUTAMYL-TRNA(GLN) AMIDOTRANSFERASE SUBUNIT A, MITOCHONDRIAL"/>
    <property type="match status" value="1"/>
</dbReference>
<dbReference type="InterPro" id="IPR020556">
    <property type="entry name" value="Amidase_CS"/>
</dbReference>
<gene>
    <name evidence="4" type="ORF">D7S86_07770</name>
</gene>